<reference evidence="7 8" key="1">
    <citation type="submission" date="2016-12" db="EMBL/GenBank/DDBJ databases">
        <authorList>
            <person name="Song W.-J."/>
            <person name="Kurnit D.M."/>
        </authorList>
    </citation>
    <scope>NUCLEOTIDE SEQUENCE [LARGE SCALE GENOMIC DNA]</scope>
    <source>
        <strain evidence="7 8">IMCC3135</strain>
    </source>
</reference>
<protein>
    <submittedName>
        <fullName evidence="7">8-oxoguanine deaminase</fullName>
        <ecNumber evidence="7">3.5.4.32</ecNumber>
    </submittedName>
</protein>
<dbReference type="GO" id="GO:0102127">
    <property type="term" value="F:8-oxoguanine deaminase activity"/>
    <property type="evidence" value="ECO:0007669"/>
    <property type="project" value="UniProtKB-EC"/>
</dbReference>
<dbReference type="GO" id="GO:0005829">
    <property type="term" value="C:cytosol"/>
    <property type="evidence" value="ECO:0007669"/>
    <property type="project" value="TreeGrafter"/>
</dbReference>
<evidence type="ECO:0000256" key="2">
    <source>
        <dbReference type="ARBA" id="ARBA00022723"/>
    </source>
</evidence>
<dbReference type="InterPro" id="IPR051607">
    <property type="entry name" value="Metallo-dep_hydrolases"/>
</dbReference>
<evidence type="ECO:0000256" key="3">
    <source>
        <dbReference type="ARBA" id="ARBA00022801"/>
    </source>
</evidence>
<dbReference type="Gene3D" id="2.30.40.10">
    <property type="entry name" value="Urease, subunit C, domain 1"/>
    <property type="match status" value="1"/>
</dbReference>
<feature type="domain" description="Formimidoylglutamate deiminase N-terminal" evidence="6">
    <location>
        <begin position="1"/>
        <end position="33"/>
    </location>
</feature>
<keyword evidence="4" id="KW-0862">Zinc</keyword>
<dbReference type="InterPro" id="IPR010252">
    <property type="entry name" value="HutF"/>
</dbReference>
<dbReference type="InterPro" id="IPR032466">
    <property type="entry name" value="Metal_Hydrolase"/>
</dbReference>
<evidence type="ECO:0000313" key="7">
    <source>
        <dbReference type="EMBL" id="ASJ74317.1"/>
    </source>
</evidence>
<keyword evidence="2" id="KW-0479">Metal-binding</keyword>
<evidence type="ECO:0000256" key="1">
    <source>
        <dbReference type="ARBA" id="ARBA00001947"/>
    </source>
</evidence>
<dbReference type="EC" id="3.5.4.32" evidence="7"/>
<evidence type="ECO:0000259" key="6">
    <source>
        <dbReference type="Pfam" id="PF22429"/>
    </source>
</evidence>
<dbReference type="SUPFAM" id="SSF51338">
    <property type="entry name" value="Composite domain of metallo-dependent hydrolases"/>
    <property type="match status" value="1"/>
</dbReference>
<accession>A0A2Z2P1J2</accession>
<dbReference type="GO" id="GO:0019239">
    <property type="term" value="F:deaminase activity"/>
    <property type="evidence" value="ECO:0007669"/>
    <property type="project" value="TreeGrafter"/>
</dbReference>
<dbReference type="SUPFAM" id="SSF51556">
    <property type="entry name" value="Metallo-dependent hydrolases"/>
    <property type="match status" value="1"/>
</dbReference>
<dbReference type="NCBIfam" id="TIGR02022">
    <property type="entry name" value="hutF"/>
    <property type="match status" value="1"/>
</dbReference>
<dbReference type="InterPro" id="IPR006680">
    <property type="entry name" value="Amidohydro-rel"/>
</dbReference>
<dbReference type="Proteomes" id="UP000250079">
    <property type="component" value="Chromosome"/>
</dbReference>
<dbReference type="Pfam" id="PF01979">
    <property type="entry name" value="Amidohydro_1"/>
    <property type="match status" value="1"/>
</dbReference>
<keyword evidence="8" id="KW-1185">Reference proteome</keyword>
<gene>
    <name evidence="7" type="ORF">IMCC3135_21200</name>
</gene>
<dbReference type="RefSeq" id="WP_088919365.1">
    <property type="nucleotide sequence ID" value="NZ_CP018632.1"/>
</dbReference>
<dbReference type="InterPro" id="IPR011059">
    <property type="entry name" value="Metal-dep_hydrolase_composite"/>
</dbReference>
<dbReference type="NCBIfam" id="NF006684">
    <property type="entry name" value="PRK09229.1-5"/>
    <property type="match status" value="1"/>
</dbReference>
<keyword evidence="3 7" id="KW-0378">Hydrolase</keyword>
<dbReference type="PANTHER" id="PTHR11271">
    <property type="entry name" value="GUANINE DEAMINASE"/>
    <property type="match status" value="1"/>
</dbReference>
<feature type="domain" description="Amidohydrolase-related" evidence="5">
    <location>
        <begin position="53"/>
        <end position="432"/>
    </location>
</feature>
<evidence type="ECO:0000259" key="5">
    <source>
        <dbReference type="Pfam" id="PF01979"/>
    </source>
</evidence>
<evidence type="ECO:0000256" key="4">
    <source>
        <dbReference type="ARBA" id="ARBA00022833"/>
    </source>
</evidence>
<dbReference type="AlphaFoldDB" id="A0A2Z2P1J2"/>
<name>A0A2Z2P1J2_9GAMM</name>
<dbReference type="InterPro" id="IPR055156">
    <property type="entry name" value="HutF-like_N"/>
</dbReference>
<dbReference type="PANTHER" id="PTHR11271:SF48">
    <property type="entry name" value="AMIDOHYDROLASE-RELATED DOMAIN-CONTAINING PROTEIN"/>
    <property type="match status" value="1"/>
</dbReference>
<proteinExistence type="predicted"/>
<organism evidence="7 8">
    <name type="scientific">Granulosicoccus antarcticus IMCC3135</name>
    <dbReference type="NCBI Taxonomy" id="1192854"/>
    <lineage>
        <taxon>Bacteria</taxon>
        <taxon>Pseudomonadati</taxon>
        <taxon>Pseudomonadota</taxon>
        <taxon>Gammaproteobacteria</taxon>
        <taxon>Chromatiales</taxon>
        <taxon>Granulosicoccaceae</taxon>
        <taxon>Granulosicoccus</taxon>
    </lineage>
</organism>
<comment type="cofactor">
    <cofactor evidence="1">
        <name>Zn(2+)</name>
        <dbReference type="ChEBI" id="CHEBI:29105"/>
    </cofactor>
</comment>
<sequence length="460" mass="50774">MKIIHAAQALLPDGWVSDVLVDMADDGRIASVQRCSELPDWDSSQASWKVDVLLPAPANLHGHAFQRAMAGLSERRGPDPRDSFWSWRNLMYRFLDQLQPDDMEAISAFVQMEMLEAGYATNVEFHYVHHQSGGHEYDNPAELAVRIAAATQTSGIGLTLLPVHYQYGGCDQRALNEAQRRFGTDLTGYARLWSHAQQAISHLPADSLIGVAPHSLRAVARESLPELLAMAPSAPFHMHIAEQVAEVEEVQNAWGARPIEWLLDNANVDSRWCLIHCTQMLAHETAGLARTGAVAGLCPITESSLGDGIFDGVSYLEQQGLIGIGSDSNIRISLSEELRTLDYSQRLRDRSRAALATSEYSTGRRMFDEVVRGGAQAAGRQSGRIEAGQWADFLTLDGQHPDLEGVTGDALLDIFIFAGDDNMVRDVWSAGRHQVASGRHINRDTIVQKYRKVMKKLRGS</sequence>
<dbReference type="Gene3D" id="3.20.20.140">
    <property type="entry name" value="Metal-dependent hydrolases"/>
    <property type="match status" value="1"/>
</dbReference>
<dbReference type="GO" id="GO:0046872">
    <property type="term" value="F:metal ion binding"/>
    <property type="evidence" value="ECO:0007669"/>
    <property type="project" value="UniProtKB-KW"/>
</dbReference>
<dbReference type="EMBL" id="CP018632">
    <property type="protein sequence ID" value="ASJ74317.1"/>
    <property type="molecule type" value="Genomic_DNA"/>
</dbReference>
<dbReference type="KEGG" id="gai:IMCC3135_21200"/>
<dbReference type="OrthoDB" id="9796020at2"/>
<dbReference type="Pfam" id="PF22429">
    <property type="entry name" value="HutF_N"/>
    <property type="match status" value="1"/>
</dbReference>
<evidence type="ECO:0000313" key="8">
    <source>
        <dbReference type="Proteomes" id="UP000250079"/>
    </source>
</evidence>